<dbReference type="InterPro" id="IPR013786">
    <property type="entry name" value="AcylCoA_DH/ox_N"/>
</dbReference>
<evidence type="ECO:0000256" key="4">
    <source>
        <dbReference type="ARBA" id="ARBA00022827"/>
    </source>
</evidence>
<dbReference type="Gene3D" id="1.20.140.10">
    <property type="entry name" value="Butyryl-CoA Dehydrogenase, subunit A, domain 3"/>
    <property type="match status" value="1"/>
</dbReference>
<dbReference type="GO" id="GO:0050660">
    <property type="term" value="F:flavin adenine dinucleotide binding"/>
    <property type="evidence" value="ECO:0007669"/>
    <property type="project" value="InterPro"/>
</dbReference>
<evidence type="ECO:0000313" key="8">
    <source>
        <dbReference type="EMBL" id="CAB4829007.1"/>
    </source>
</evidence>
<keyword evidence="3" id="KW-0285">Flavoprotein</keyword>
<evidence type="ECO:0000256" key="5">
    <source>
        <dbReference type="ARBA" id="ARBA00023002"/>
    </source>
</evidence>
<evidence type="ECO:0000313" key="10">
    <source>
        <dbReference type="EMBL" id="CAB5016314.1"/>
    </source>
</evidence>
<dbReference type="EMBL" id="CAFBPM010000004">
    <property type="protein sequence ID" value="CAB5016314.1"/>
    <property type="molecule type" value="Genomic_DNA"/>
</dbReference>
<evidence type="ECO:0000313" key="9">
    <source>
        <dbReference type="EMBL" id="CAB4879010.1"/>
    </source>
</evidence>
<dbReference type="Gene3D" id="1.10.540.10">
    <property type="entry name" value="Acyl-CoA dehydrogenase/oxidase, N-terminal domain"/>
    <property type="match status" value="1"/>
</dbReference>
<feature type="domain" description="Acyl-CoA dehydrogenase/oxidase N-terminal" evidence="7">
    <location>
        <begin position="6"/>
        <end position="102"/>
    </location>
</feature>
<dbReference type="SUPFAM" id="SSF56645">
    <property type="entry name" value="Acyl-CoA dehydrogenase NM domain-like"/>
    <property type="match status" value="1"/>
</dbReference>
<dbReference type="CDD" id="cd00567">
    <property type="entry name" value="ACAD"/>
    <property type="match status" value="1"/>
</dbReference>
<reference evidence="9" key="1">
    <citation type="submission" date="2020-05" db="EMBL/GenBank/DDBJ databases">
        <authorList>
            <person name="Chiriac C."/>
            <person name="Salcher M."/>
            <person name="Ghai R."/>
            <person name="Kavagutti S V."/>
        </authorList>
    </citation>
    <scope>NUCLEOTIDE SEQUENCE</scope>
</reference>
<evidence type="ECO:0000259" key="6">
    <source>
        <dbReference type="Pfam" id="PF00441"/>
    </source>
</evidence>
<dbReference type="SUPFAM" id="SSF47203">
    <property type="entry name" value="Acyl-CoA dehydrogenase C-terminal domain-like"/>
    <property type="match status" value="1"/>
</dbReference>
<evidence type="ECO:0000259" key="7">
    <source>
        <dbReference type="Pfam" id="PF02771"/>
    </source>
</evidence>
<proteinExistence type="inferred from homology"/>
<dbReference type="GO" id="GO:0003995">
    <property type="term" value="F:acyl-CoA dehydrogenase activity"/>
    <property type="evidence" value="ECO:0007669"/>
    <property type="project" value="TreeGrafter"/>
</dbReference>
<feature type="domain" description="Acyl-CoA dehydrogenase/oxidase C-terminal" evidence="6">
    <location>
        <begin position="200"/>
        <end position="315"/>
    </location>
</feature>
<sequence length="340" mass="36645">MDLNPTAEQDQLIDAFSSLYTKESSTERVRAAEPLGFDEELWDHLKEIGALEMAVDESSGGWGATMLDLSLVAEQHGRALGAAPLFESQVALRLLARLGEPAKELLRASLAGEALTTVALHGPTNGSLKMVPAGAIADRVIFLDGDKICVGGTSQRVIIENLGSMPVADVSLGGDVEVISTGAQARDAFEMLFDEWFLLLANALVGIGERSIEIGVDYVKERKAFGVPIGSFQAISHGLADAATAMDGSKLLSREAAWSADVMPERTRELAALAFGFSTESAREASYRALHYHGGYGFMLEYDIQLFFRRAKAWPALYGEPSKSFARAESERLKKIESGV</sequence>
<dbReference type="InterPro" id="IPR009075">
    <property type="entry name" value="AcylCo_DH/oxidase_C"/>
</dbReference>
<protein>
    <submittedName>
        <fullName evidence="9">Unannotated protein</fullName>
    </submittedName>
</protein>
<dbReference type="InterPro" id="IPR037069">
    <property type="entry name" value="AcylCoA_DH/ox_N_sf"/>
</dbReference>
<evidence type="ECO:0000256" key="2">
    <source>
        <dbReference type="ARBA" id="ARBA00009347"/>
    </source>
</evidence>
<comment type="cofactor">
    <cofactor evidence="1">
        <name>FAD</name>
        <dbReference type="ChEBI" id="CHEBI:57692"/>
    </cofactor>
</comment>
<dbReference type="Pfam" id="PF00441">
    <property type="entry name" value="Acyl-CoA_dh_1"/>
    <property type="match status" value="1"/>
</dbReference>
<organism evidence="9">
    <name type="scientific">freshwater metagenome</name>
    <dbReference type="NCBI Taxonomy" id="449393"/>
    <lineage>
        <taxon>unclassified sequences</taxon>
        <taxon>metagenomes</taxon>
        <taxon>ecological metagenomes</taxon>
    </lineage>
</organism>
<accession>A0A6J7ECS6</accession>
<dbReference type="PANTHER" id="PTHR43884:SF20">
    <property type="entry name" value="ACYL-COA DEHYDROGENASE FADE28"/>
    <property type="match status" value="1"/>
</dbReference>
<dbReference type="Pfam" id="PF02771">
    <property type="entry name" value="Acyl-CoA_dh_N"/>
    <property type="match status" value="1"/>
</dbReference>
<evidence type="ECO:0000256" key="3">
    <source>
        <dbReference type="ARBA" id="ARBA00022630"/>
    </source>
</evidence>
<dbReference type="InterPro" id="IPR036250">
    <property type="entry name" value="AcylCo_DH-like_C"/>
</dbReference>
<dbReference type="EMBL" id="CAFBLT010000001">
    <property type="protein sequence ID" value="CAB4879010.1"/>
    <property type="molecule type" value="Genomic_DNA"/>
</dbReference>
<dbReference type="AlphaFoldDB" id="A0A6J7ECS6"/>
<dbReference type="InterPro" id="IPR009100">
    <property type="entry name" value="AcylCoA_DH/oxidase_NM_dom_sf"/>
</dbReference>
<dbReference type="EMBL" id="CAFABE010000041">
    <property type="protein sequence ID" value="CAB4829007.1"/>
    <property type="molecule type" value="Genomic_DNA"/>
</dbReference>
<gene>
    <name evidence="8" type="ORF">UFOPK3164_00980</name>
    <name evidence="9" type="ORF">UFOPK3427_01340</name>
    <name evidence="10" type="ORF">UFOPK4112_00628</name>
</gene>
<keyword evidence="5" id="KW-0560">Oxidoreductase</keyword>
<name>A0A6J7ECS6_9ZZZZ</name>
<dbReference type="PANTHER" id="PTHR43884">
    <property type="entry name" value="ACYL-COA DEHYDROGENASE"/>
    <property type="match status" value="1"/>
</dbReference>
<comment type="similarity">
    <text evidence="2">Belongs to the acyl-CoA dehydrogenase family.</text>
</comment>
<keyword evidence="4" id="KW-0274">FAD</keyword>
<evidence type="ECO:0000256" key="1">
    <source>
        <dbReference type="ARBA" id="ARBA00001974"/>
    </source>
</evidence>